<feature type="transmembrane region" description="Helical" evidence="7">
    <location>
        <begin position="120"/>
        <end position="139"/>
    </location>
</feature>
<dbReference type="InterPro" id="IPR000620">
    <property type="entry name" value="EamA_dom"/>
</dbReference>
<evidence type="ECO:0000256" key="4">
    <source>
        <dbReference type="ARBA" id="ARBA00022692"/>
    </source>
</evidence>
<evidence type="ECO:0000256" key="2">
    <source>
        <dbReference type="ARBA" id="ARBA00007362"/>
    </source>
</evidence>
<dbReference type="Pfam" id="PF00892">
    <property type="entry name" value="EamA"/>
    <property type="match status" value="2"/>
</dbReference>
<evidence type="ECO:0000256" key="7">
    <source>
        <dbReference type="SAM" id="Phobius"/>
    </source>
</evidence>
<keyword evidence="3" id="KW-1003">Cell membrane</keyword>
<comment type="similarity">
    <text evidence="2">Belongs to the EamA transporter family.</text>
</comment>
<feature type="transmembrane region" description="Helical" evidence="7">
    <location>
        <begin position="7"/>
        <end position="31"/>
    </location>
</feature>
<comment type="subcellular location">
    <subcellularLocation>
        <location evidence="1">Cell membrane</location>
        <topology evidence="1">Multi-pass membrane protein</topology>
    </subcellularLocation>
</comment>
<accession>A0A7G9GS69</accession>
<feature type="transmembrane region" description="Helical" evidence="7">
    <location>
        <begin position="145"/>
        <end position="163"/>
    </location>
</feature>
<reference evidence="9 10" key="1">
    <citation type="submission" date="2020-08" db="EMBL/GenBank/DDBJ databases">
        <authorList>
            <person name="Liu C."/>
            <person name="Sun Q."/>
        </authorList>
    </citation>
    <scope>NUCLEOTIDE SEQUENCE [LARGE SCALE GENOMIC DNA]</scope>
    <source>
        <strain evidence="9 10">NSJ-61</strain>
    </source>
</reference>
<keyword evidence="4 7" id="KW-0812">Transmembrane</keyword>
<protein>
    <submittedName>
        <fullName evidence="9">DMT family transporter</fullName>
    </submittedName>
</protein>
<evidence type="ECO:0000259" key="8">
    <source>
        <dbReference type="Pfam" id="PF00892"/>
    </source>
</evidence>
<dbReference type="EMBL" id="CP060636">
    <property type="protein sequence ID" value="QNM13651.1"/>
    <property type="molecule type" value="Genomic_DNA"/>
</dbReference>
<dbReference type="Proteomes" id="UP000515856">
    <property type="component" value="Chromosome"/>
</dbReference>
<evidence type="ECO:0000256" key="1">
    <source>
        <dbReference type="ARBA" id="ARBA00004651"/>
    </source>
</evidence>
<evidence type="ECO:0000256" key="3">
    <source>
        <dbReference type="ARBA" id="ARBA00022475"/>
    </source>
</evidence>
<feature type="domain" description="EamA" evidence="8">
    <location>
        <begin position="148"/>
        <end position="284"/>
    </location>
</feature>
<dbReference type="PANTHER" id="PTHR32322">
    <property type="entry name" value="INNER MEMBRANE TRANSPORTER"/>
    <property type="match status" value="1"/>
</dbReference>
<keyword evidence="6 7" id="KW-0472">Membrane</keyword>
<dbReference type="AlphaFoldDB" id="A0A7G9GS69"/>
<evidence type="ECO:0000256" key="5">
    <source>
        <dbReference type="ARBA" id="ARBA00022989"/>
    </source>
</evidence>
<dbReference type="RefSeq" id="WP_117452677.1">
    <property type="nucleotide sequence ID" value="NZ_CP060636.1"/>
</dbReference>
<name>A0A7G9GS69_9FIRM</name>
<feature type="transmembrane region" description="Helical" evidence="7">
    <location>
        <begin position="269"/>
        <end position="285"/>
    </location>
</feature>
<sequence>MKEKQGHFAALFTIFVWGTTFIATKLLLGYFAPVEILFIRFFMGYIALWLAYPKVFSIDRSREKYFIFAGICGVTLYFLLENIALTYTLASNVGVIVAISPCFTALFSWLLHQDDKPNKLFFIGFLFAILGVYLISTNGQSILEIHPTGDLLALLAAMVWALYSICTKKISEFGYGTIPMTRRIFFYGLLFMIPALFLFGFDVSMSDFMHIEVIFNLIFLGLGASAICFVSWNFALKKLGSIKCSTYIYLVPVITVVTSMIVLKEKVTIMTWIGMILTLAGLMLSQRKKGIEDGKHEMCYGD</sequence>
<feature type="transmembrane region" description="Helical" evidence="7">
    <location>
        <begin position="213"/>
        <end position="235"/>
    </location>
</feature>
<feature type="transmembrane region" description="Helical" evidence="7">
    <location>
        <begin position="184"/>
        <end position="201"/>
    </location>
</feature>
<keyword evidence="5 7" id="KW-1133">Transmembrane helix</keyword>
<feature type="domain" description="EamA" evidence="8">
    <location>
        <begin position="6"/>
        <end position="137"/>
    </location>
</feature>
<dbReference type="KEGG" id="ehn:H9Q80_06825"/>
<dbReference type="InterPro" id="IPR037185">
    <property type="entry name" value="EmrE-like"/>
</dbReference>
<proteinExistence type="inferred from homology"/>
<evidence type="ECO:0000313" key="9">
    <source>
        <dbReference type="EMBL" id="QNM13651.1"/>
    </source>
</evidence>
<evidence type="ECO:0000256" key="6">
    <source>
        <dbReference type="ARBA" id="ARBA00023136"/>
    </source>
</evidence>
<evidence type="ECO:0000313" key="10">
    <source>
        <dbReference type="Proteomes" id="UP000515856"/>
    </source>
</evidence>
<dbReference type="SUPFAM" id="SSF103481">
    <property type="entry name" value="Multidrug resistance efflux transporter EmrE"/>
    <property type="match status" value="2"/>
</dbReference>
<dbReference type="PANTHER" id="PTHR32322:SF18">
    <property type="entry name" value="S-ADENOSYLMETHIONINE_S-ADENOSYLHOMOCYSTEINE TRANSPORTER"/>
    <property type="match status" value="1"/>
</dbReference>
<organism evidence="9 10">
    <name type="scientific">[Eubacterium] hominis</name>
    <dbReference type="NCBI Taxonomy" id="2764325"/>
    <lineage>
        <taxon>Bacteria</taxon>
        <taxon>Bacillati</taxon>
        <taxon>Bacillota</taxon>
        <taxon>Erysipelotrichia</taxon>
        <taxon>Erysipelotrichales</taxon>
        <taxon>Erysipelotrichaceae</taxon>
        <taxon>Amedibacillus</taxon>
    </lineage>
</organism>
<dbReference type="InterPro" id="IPR050638">
    <property type="entry name" value="AA-Vitamin_Transporters"/>
</dbReference>
<feature type="transmembrane region" description="Helical" evidence="7">
    <location>
        <begin position="65"/>
        <end position="87"/>
    </location>
</feature>
<keyword evidence="10" id="KW-1185">Reference proteome</keyword>
<gene>
    <name evidence="9" type="ORF">H9Q80_06825</name>
</gene>
<feature type="transmembrane region" description="Helical" evidence="7">
    <location>
        <begin position="247"/>
        <end position="263"/>
    </location>
</feature>
<feature type="transmembrane region" description="Helical" evidence="7">
    <location>
        <begin position="37"/>
        <end position="53"/>
    </location>
</feature>
<feature type="transmembrane region" description="Helical" evidence="7">
    <location>
        <begin position="93"/>
        <end position="111"/>
    </location>
</feature>
<dbReference type="GO" id="GO:0005886">
    <property type="term" value="C:plasma membrane"/>
    <property type="evidence" value="ECO:0007669"/>
    <property type="project" value="UniProtKB-SubCell"/>
</dbReference>